<dbReference type="EMBL" id="PP511792">
    <property type="protein sequence ID" value="XCD07585.1"/>
    <property type="molecule type" value="Genomic_DNA"/>
</dbReference>
<proteinExistence type="predicted"/>
<protein>
    <submittedName>
        <fullName evidence="1">Uncharacterized protein</fullName>
    </submittedName>
</protein>
<sequence length="56" mass="6241">MTEMQKLLDRAYANLSKLSVNGEAVLVLALVMQDLKEAYKITTELDEKAPQEESNG</sequence>
<accession>A0AAU8B6Y9</accession>
<reference evidence="1" key="1">
    <citation type="submission" date="2024-03" db="EMBL/GenBank/DDBJ databases">
        <title>Diverse circular DNA viruses in blood, oral, and fecal samples of captive lemurs.</title>
        <authorList>
            <person name="Paietta E.N."/>
            <person name="Kraberger S."/>
            <person name="Lund M.C."/>
            <person name="Custer J.M."/>
            <person name="Vargas K.M."/>
            <person name="Ehmke E.E."/>
            <person name="Yoder A.D."/>
            <person name="Varsani A."/>
        </authorList>
    </citation>
    <scope>NUCLEOTIDE SEQUENCE</scope>
    <source>
        <strain evidence="1">Duke_28FS_2</strain>
    </source>
</reference>
<organism evidence="1">
    <name type="scientific">Dulem virus 33</name>
    <dbReference type="NCBI Taxonomy" id="3145751"/>
    <lineage>
        <taxon>Viruses</taxon>
        <taxon>Duplodnaviria</taxon>
        <taxon>Heunggongvirae</taxon>
        <taxon>Uroviricota</taxon>
        <taxon>Caudoviricetes</taxon>
    </lineage>
</organism>
<name>A0AAU8B6Y9_9CAUD</name>
<evidence type="ECO:0000313" key="1">
    <source>
        <dbReference type="EMBL" id="XCD07585.1"/>
    </source>
</evidence>